<dbReference type="GO" id="GO:0042721">
    <property type="term" value="C:TIM22 mitochondrial import inner membrane insertion complex"/>
    <property type="evidence" value="ECO:0007669"/>
    <property type="project" value="InterPro"/>
</dbReference>
<dbReference type="PANTHER" id="PTHR14110">
    <property type="entry name" value="MITOCHONDRIAL IMPORT INNER MEMBRANE TRANSLOCASE SUBUNIT TIM22"/>
    <property type="match status" value="1"/>
</dbReference>
<reference evidence="5" key="1">
    <citation type="submission" date="2023-02" db="EMBL/GenBank/DDBJ databases">
        <title>Genome of toxic invasive species Heracleum sosnowskyi carries increased number of genes despite the absence of recent whole-genome duplications.</title>
        <authorList>
            <person name="Schelkunov M."/>
            <person name="Shtratnikova V."/>
            <person name="Makarenko M."/>
            <person name="Klepikova A."/>
            <person name="Omelchenko D."/>
            <person name="Novikova G."/>
            <person name="Obukhova E."/>
            <person name="Bogdanov V."/>
            <person name="Penin A."/>
            <person name="Logacheva M."/>
        </authorList>
    </citation>
    <scope>NUCLEOTIDE SEQUENCE</scope>
    <source>
        <strain evidence="5">Hsosn_3</strain>
        <tissue evidence="5">Leaf</tissue>
    </source>
</reference>
<gene>
    <name evidence="5" type="ORF">POM88_008724</name>
</gene>
<dbReference type="EMBL" id="JAUIZM010000002">
    <property type="protein sequence ID" value="KAK1398861.1"/>
    <property type="molecule type" value="Genomic_DNA"/>
</dbReference>
<dbReference type="Pfam" id="PF02466">
    <property type="entry name" value="Tim17"/>
    <property type="match status" value="1"/>
</dbReference>
<evidence type="ECO:0000313" key="5">
    <source>
        <dbReference type="EMBL" id="KAK1398861.1"/>
    </source>
</evidence>
<dbReference type="GO" id="GO:0008320">
    <property type="term" value="F:protein transmembrane transporter activity"/>
    <property type="evidence" value="ECO:0007669"/>
    <property type="project" value="TreeGrafter"/>
</dbReference>
<keyword evidence="6" id="KW-1185">Reference proteome</keyword>
<organism evidence="5 6">
    <name type="scientific">Heracleum sosnowskyi</name>
    <dbReference type="NCBI Taxonomy" id="360622"/>
    <lineage>
        <taxon>Eukaryota</taxon>
        <taxon>Viridiplantae</taxon>
        <taxon>Streptophyta</taxon>
        <taxon>Embryophyta</taxon>
        <taxon>Tracheophyta</taxon>
        <taxon>Spermatophyta</taxon>
        <taxon>Magnoliopsida</taxon>
        <taxon>eudicotyledons</taxon>
        <taxon>Gunneridae</taxon>
        <taxon>Pentapetalae</taxon>
        <taxon>asterids</taxon>
        <taxon>campanulids</taxon>
        <taxon>Apiales</taxon>
        <taxon>Apiaceae</taxon>
        <taxon>Apioideae</taxon>
        <taxon>apioid superclade</taxon>
        <taxon>Tordylieae</taxon>
        <taxon>Tordyliinae</taxon>
        <taxon>Heracleum</taxon>
    </lineage>
</organism>
<proteinExistence type="predicted"/>
<dbReference type="InterPro" id="IPR039175">
    <property type="entry name" value="TIM22"/>
</dbReference>
<evidence type="ECO:0000256" key="3">
    <source>
        <dbReference type="ARBA" id="ARBA00022989"/>
    </source>
</evidence>
<evidence type="ECO:0000256" key="1">
    <source>
        <dbReference type="ARBA" id="ARBA00004141"/>
    </source>
</evidence>
<comment type="subcellular location">
    <subcellularLocation>
        <location evidence="1">Membrane</location>
        <topology evidence="1">Multi-pass membrane protein</topology>
    </subcellularLocation>
</comment>
<keyword evidence="3" id="KW-1133">Transmembrane helix</keyword>
<keyword evidence="2" id="KW-0812">Transmembrane</keyword>
<accession>A0AAD8JA10</accession>
<keyword evidence="4" id="KW-0472">Membrane</keyword>
<dbReference type="GO" id="GO:0030943">
    <property type="term" value="F:mitochondrion targeting sequence binding"/>
    <property type="evidence" value="ECO:0007669"/>
    <property type="project" value="TreeGrafter"/>
</dbReference>
<dbReference type="PANTHER" id="PTHR14110:SF5">
    <property type="entry name" value="OUTER ENVELOPE PORE PROTEIN 16-4, CHLOROPLASTIC"/>
    <property type="match status" value="1"/>
</dbReference>
<dbReference type="Proteomes" id="UP001237642">
    <property type="component" value="Unassembled WGS sequence"/>
</dbReference>
<reference evidence="5" key="2">
    <citation type="submission" date="2023-05" db="EMBL/GenBank/DDBJ databases">
        <authorList>
            <person name="Schelkunov M.I."/>
        </authorList>
    </citation>
    <scope>NUCLEOTIDE SEQUENCE</scope>
    <source>
        <strain evidence="5">Hsosn_3</strain>
        <tissue evidence="5">Leaf</tissue>
    </source>
</reference>
<comment type="caution">
    <text evidence="5">The sequence shown here is derived from an EMBL/GenBank/DDBJ whole genome shotgun (WGS) entry which is preliminary data.</text>
</comment>
<dbReference type="GO" id="GO:0045039">
    <property type="term" value="P:protein insertion into mitochondrial inner membrane"/>
    <property type="evidence" value="ECO:0007669"/>
    <property type="project" value="InterPro"/>
</dbReference>
<protein>
    <submittedName>
        <fullName evidence="5">Outer envelope pore protein like</fullName>
    </submittedName>
</protein>
<dbReference type="AlphaFoldDB" id="A0AAD8JA10"/>
<sequence>METEELTDDTPCSSIAVESILRIGYAGLLWGVCSAPYTANKLGLAGVPRAAFVAKTVGTYGLQCGLFAGIFSFSSCRMQRYRREKDWVNALFGGAIAGAAVGAGTRNWKQVGIRSISKIDYAYQGRTSKYTLSCEV</sequence>
<evidence type="ECO:0000256" key="2">
    <source>
        <dbReference type="ARBA" id="ARBA00022692"/>
    </source>
</evidence>
<name>A0AAD8JA10_9APIA</name>
<evidence type="ECO:0000256" key="4">
    <source>
        <dbReference type="ARBA" id="ARBA00023136"/>
    </source>
</evidence>
<evidence type="ECO:0000313" key="6">
    <source>
        <dbReference type="Proteomes" id="UP001237642"/>
    </source>
</evidence>